<keyword evidence="2" id="KW-0732">Signal</keyword>
<feature type="signal peptide" evidence="2">
    <location>
        <begin position="1"/>
        <end position="20"/>
    </location>
</feature>
<dbReference type="PANTHER" id="PTHR12015">
    <property type="entry name" value="SMALL INDUCIBLE CYTOKINE A"/>
    <property type="match status" value="1"/>
</dbReference>
<dbReference type="OrthoDB" id="9447832at2759"/>
<dbReference type="GO" id="GO:0006955">
    <property type="term" value="P:immune response"/>
    <property type="evidence" value="ECO:0007669"/>
    <property type="project" value="InterPro"/>
</dbReference>
<dbReference type="FunCoup" id="A0A6P7L2N0">
    <property type="interactions" value="899"/>
</dbReference>
<keyword evidence="1" id="KW-0202">Cytokine</keyword>
<proteinExistence type="predicted"/>
<organism evidence="4 5">
    <name type="scientific">Betta splendens</name>
    <name type="common">Siamese fighting fish</name>
    <dbReference type="NCBI Taxonomy" id="158456"/>
    <lineage>
        <taxon>Eukaryota</taxon>
        <taxon>Metazoa</taxon>
        <taxon>Chordata</taxon>
        <taxon>Craniata</taxon>
        <taxon>Vertebrata</taxon>
        <taxon>Euteleostomi</taxon>
        <taxon>Actinopterygii</taxon>
        <taxon>Neopterygii</taxon>
        <taxon>Teleostei</taxon>
        <taxon>Neoteleostei</taxon>
        <taxon>Acanthomorphata</taxon>
        <taxon>Anabantaria</taxon>
        <taxon>Anabantiformes</taxon>
        <taxon>Anabantoidei</taxon>
        <taxon>Osphronemidae</taxon>
        <taxon>Betta</taxon>
    </lineage>
</organism>
<evidence type="ECO:0000313" key="4">
    <source>
        <dbReference type="Proteomes" id="UP000515150"/>
    </source>
</evidence>
<reference evidence="5" key="1">
    <citation type="submission" date="2025-08" db="UniProtKB">
        <authorList>
            <consortium name="RefSeq"/>
        </authorList>
    </citation>
    <scope>IDENTIFICATION</scope>
</reference>
<dbReference type="InterPro" id="IPR039809">
    <property type="entry name" value="Chemokine_b/g/d"/>
</dbReference>
<sequence length="104" mass="12278">MRFITLLFLLSLTCLYLALAQVSYEDCCLKYVKENPYHKRHAVTYRYQETDGGCNIPAIIFVMRKGRLVCANPREAWVVQLKSKLDRRAIKARMQQHKTKRTRV</sequence>
<name>A0A6P7L2N0_BETSP</name>
<feature type="chain" id="PRO_5027582643" evidence="2">
    <location>
        <begin position="21"/>
        <end position="104"/>
    </location>
</feature>
<dbReference type="Gene3D" id="2.40.50.40">
    <property type="match status" value="1"/>
</dbReference>
<dbReference type="PANTHER" id="PTHR12015:SF186">
    <property type="entry name" value="C-C MOTIF CHEMOKINE 21-LIKE-RELATED"/>
    <property type="match status" value="1"/>
</dbReference>
<evidence type="ECO:0000256" key="1">
    <source>
        <dbReference type="ARBA" id="ARBA00022514"/>
    </source>
</evidence>
<dbReference type="Proteomes" id="UP000515150">
    <property type="component" value="Chromosome 17"/>
</dbReference>
<dbReference type="SMART" id="SM00199">
    <property type="entry name" value="SCY"/>
    <property type="match status" value="1"/>
</dbReference>
<feature type="domain" description="Chemokine interleukin-8-like" evidence="3">
    <location>
        <begin position="24"/>
        <end position="85"/>
    </location>
</feature>
<dbReference type="InterPro" id="IPR001811">
    <property type="entry name" value="Chemokine_IL8-like_dom"/>
</dbReference>
<dbReference type="SUPFAM" id="SSF54117">
    <property type="entry name" value="Interleukin 8-like chemokines"/>
    <property type="match status" value="1"/>
</dbReference>
<dbReference type="Pfam" id="PF00048">
    <property type="entry name" value="IL8"/>
    <property type="match status" value="1"/>
</dbReference>
<evidence type="ECO:0000256" key="2">
    <source>
        <dbReference type="SAM" id="SignalP"/>
    </source>
</evidence>
<dbReference type="KEGG" id="bspl:114845146"/>
<dbReference type="AlphaFoldDB" id="A0A6P7L2N0"/>
<protein>
    <submittedName>
        <fullName evidence="5">C-C motif chemokine 20 isoform X1</fullName>
    </submittedName>
</protein>
<evidence type="ECO:0000313" key="5">
    <source>
        <dbReference type="RefSeq" id="XP_028988837.1"/>
    </source>
</evidence>
<dbReference type="GeneID" id="114845146"/>
<evidence type="ECO:0000259" key="3">
    <source>
        <dbReference type="SMART" id="SM00199"/>
    </source>
</evidence>
<dbReference type="GO" id="GO:0005615">
    <property type="term" value="C:extracellular space"/>
    <property type="evidence" value="ECO:0007669"/>
    <property type="project" value="UniProtKB-KW"/>
</dbReference>
<dbReference type="InParanoid" id="A0A6P7L2N0"/>
<gene>
    <name evidence="5" type="primary">ccl25a</name>
</gene>
<dbReference type="GO" id="GO:0008009">
    <property type="term" value="F:chemokine activity"/>
    <property type="evidence" value="ECO:0007669"/>
    <property type="project" value="InterPro"/>
</dbReference>
<accession>A0A6P7L2N0</accession>
<dbReference type="InterPro" id="IPR036048">
    <property type="entry name" value="Interleukin_8-like_sf"/>
</dbReference>
<dbReference type="CTD" id="100333914"/>
<dbReference type="RefSeq" id="XP_028988837.1">
    <property type="nucleotide sequence ID" value="XM_029133004.3"/>
</dbReference>
<keyword evidence="4" id="KW-1185">Reference proteome</keyword>